<keyword evidence="1" id="KW-0472">Membrane</keyword>
<evidence type="ECO:0000256" key="1">
    <source>
        <dbReference type="SAM" id="Phobius"/>
    </source>
</evidence>
<keyword evidence="1" id="KW-1133">Transmembrane helix</keyword>
<dbReference type="EMBL" id="HBNS01029116">
    <property type="protein sequence ID" value="CAE4622403.1"/>
    <property type="molecule type" value="Transcribed_RNA"/>
</dbReference>
<name>A0A7S4RRZ6_9STRA</name>
<keyword evidence="1" id="KW-0812">Transmembrane</keyword>
<accession>A0A7S4RRZ6</accession>
<proteinExistence type="predicted"/>
<reference evidence="2" key="1">
    <citation type="submission" date="2021-01" db="EMBL/GenBank/DDBJ databases">
        <authorList>
            <person name="Corre E."/>
            <person name="Pelletier E."/>
            <person name="Niang G."/>
            <person name="Scheremetjew M."/>
            <person name="Finn R."/>
            <person name="Kale V."/>
            <person name="Holt S."/>
            <person name="Cochrane G."/>
            <person name="Meng A."/>
            <person name="Brown T."/>
            <person name="Cohen L."/>
        </authorList>
    </citation>
    <scope>NUCLEOTIDE SEQUENCE</scope>
    <source>
        <strain evidence="2">GSO104</strain>
    </source>
</reference>
<gene>
    <name evidence="2" type="ORF">DBRI00130_LOCUS22889</name>
</gene>
<protein>
    <submittedName>
        <fullName evidence="2">Uncharacterized protein</fullName>
    </submittedName>
</protein>
<sequence>MAQHEHQIYEGQRRQTGHLLSLTARSIGIMTFLTLMCFLVTNICSYLYIDSFYTNHHDNTPQNLLPLISFNKGDAVYTDVEESHRKTILVTANSDNYKNKWSRPTIHIVSTRFMQNQGSLVHLGRARLALFKAVCLPTVLGQTVMPKGEEANDPAFLWIIKIDPELDYSLRYEMIELLQPYSNFYLVGSNDNVGFGDGGGNWRGGEVGEKLMQLINDGMLYTGDLATLRRAYHFREDRVVLETRLDADDGLNVNYLETIQSNANTTFSGFSTDGKKKKKAKWKYWCAQNNLDWYPALSATWGNNNYGDIGSLVPIQSPHFCITPGLTLGFGIGTVGKSVPQYPHDKIVEIVKQTGGCGLAYKSCFQMIDNPEISAIRSRTPTSAGMKDMAPTKKKMENLMRMAAEFDADGTIIKRLGQMFGINEDTIQHTTTHIRDNLLFMSEDNLRGQCTKGHSCKVESKEALQQIVDLAGNGRVNGAETVKITVE</sequence>
<evidence type="ECO:0000313" key="2">
    <source>
        <dbReference type="EMBL" id="CAE4622403.1"/>
    </source>
</evidence>
<organism evidence="2">
    <name type="scientific">Ditylum brightwellii</name>
    <dbReference type="NCBI Taxonomy" id="49249"/>
    <lineage>
        <taxon>Eukaryota</taxon>
        <taxon>Sar</taxon>
        <taxon>Stramenopiles</taxon>
        <taxon>Ochrophyta</taxon>
        <taxon>Bacillariophyta</taxon>
        <taxon>Mediophyceae</taxon>
        <taxon>Lithodesmiophycidae</taxon>
        <taxon>Lithodesmiales</taxon>
        <taxon>Lithodesmiaceae</taxon>
        <taxon>Ditylum</taxon>
    </lineage>
</organism>
<dbReference type="AlphaFoldDB" id="A0A7S4RRZ6"/>
<feature type="transmembrane region" description="Helical" evidence="1">
    <location>
        <begin position="27"/>
        <end position="49"/>
    </location>
</feature>